<evidence type="ECO:0000256" key="5">
    <source>
        <dbReference type="ARBA" id="ARBA00022723"/>
    </source>
</evidence>
<evidence type="ECO:0000256" key="8">
    <source>
        <dbReference type="ARBA" id="ARBA00022840"/>
    </source>
</evidence>
<keyword evidence="5" id="KW-0479">Metal-binding</keyword>
<dbReference type="PRINTS" id="PR01050">
    <property type="entry name" value="PYRUVTKNASE"/>
</dbReference>
<evidence type="ECO:0000256" key="1">
    <source>
        <dbReference type="ARBA" id="ARBA00004997"/>
    </source>
</evidence>
<protein>
    <recommendedName>
        <fullName evidence="3">pyruvate kinase</fullName>
        <ecNumber evidence="3">2.7.1.40</ecNumber>
    </recommendedName>
</protein>
<dbReference type="Gene3D" id="2.40.33.10">
    <property type="entry name" value="PK beta-barrel domain-like"/>
    <property type="match status" value="1"/>
</dbReference>
<dbReference type="InterPro" id="IPR015806">
    <property type="entry name" value="Pyrv_Knase_insert_dom_sf"/>
</dbReference>
<evidence type="ECO:0000313" key="15">
    <source>
        <dbReference type="EMBL" id="EQD26611.1"/>
    </source>
</evidence>
<evidence type="ECO:0000256" key="2">
    <source>
        <dbReference type="ARBA" id="ARBA00008663"/>
    </source>
</evidence>
<accession>T0XV05</accession>
<proteinExistence type="inferred from homology"/>
<dbReference type="PANTHER" id="PTHR11817">
    <property type="entry name" value="PYRUVATE KINASE"/>
    <property type="match status" value="1"/>
</dbReference>
<dbReference type="Pfam" id="PF02887">
    <property type="entry name" value="PK_C"/>
    <property type="match status" value="1"/>
</dbReference>
<feature type="domain" description="Pyruvate kinase barrel" evidence="13">
    <location>
        <begin position="1"/>
        <end position="324"/>
    </location>
</feature>
<evidence type="ECO:0000259" key="13">
    <source>
        <dbReference type="Pfam" id="PF00224"/>
    </source>
</evidence>
<evidence type="ECO:0000256" key="12">
    <source>
        <dbReference type="SAM" id="MobiDB-lite"/>
    </source>
</evidence>
<dbReference type="EC" id="2.7.1.40" evidence="3"/>
<evidence type="ECO:0000256" key="4">
    <source>
        <dbReference type="ARBA" id="ARBA00022679"/>
    </source>
</evidence>
<sequence length="503" mass="52821">MRRTKILVTIGPASCSTARLAGLVRAGADSFRLNFSHGTDAEHSSWLARMSSVRERLGRELPIVGDVQGPKIRIGALASEPVRLVEGAFWTLDESDRPGDAHRVGAHAPGWIRSARAGDPILLGDGGVELRVTQAGRKGIRARVVHGGPVRSHAGLFLPRARLRASVLGPKDVHDIGIGVAGGIDFLAVSFVRNAEDLRLARSALDRRPGGDRVGLIAKIERAEALDAIDEILPACDAIMVARGDLGVEVPLERLALAQKMLVRAANLAARPVIVATQMLLSMVHAPRPTRAEATDVANAVLDGADAVMLSEESAIGEHPEDSVRWLARIASATEGHIPTGVRSDASGSAPTEPTPERAVALAAVELAHAVDARAILTPTHSGRTATLISSFRPRVPIIALSAVPETRRRLGLVWGVQSRAVPARQLLTALRGRAVAIARELGPGPAGRVVLTAGYPVEGRPTNLVTIVDPTIGPTRAAPPRRGGLGAPSPGRRRTAAGGTRS</sequence>
<evidence type="ECO:0000256" key="11">
    <source>
        <dbReference type="ARBA" id="ARBA00023317"/>
    </source>
</evidence>
<dbReference type="InterPro" id="IPR036918">
    <property type="entry name" value="Pyrv_Knase_C_sf"/>
</dbReference>
<dbReference type="UniPathway" id="UPA00109">
    <property type="reaction ID" value="UER00188"/>
</dbReference>
<keyword evidence="7 15" id="KW-0418">Kinase</keyword>
<evidence type="ECO:0000256" key="9">
    <source>
        <dbReference type="ARBA" id="ARBA00022842"/>
    </source>
</evidence>
<dbReference type="InterPro" id="IPR015795">
    <property type="entry name" value="Pyrv_Knase_C"/>
</dbReference>
<dbReference type="InterPro" id="IPR040442">
    <property type="entry name" value="Pyrv_kinase-like_dom_sf"/>
</dbReference>
<dbReference type="EMBL" id="AUZY01013109">
    <property type="protein sequence ID" value="EQD26611.1"/>
    <property type="molecule type" value="Genomic_DNA"/>
</dbReference>
<keyword evidence="4" id="KW-0808">Transferase</keyword>
<dbReference type="PROSITE" id="PS00110">
    <property type="entry name" value="PYRUVATE_KINASE"/>
    <property type="match status" value="1"/>
</dbReference>
<feature type="domain" description="Pyruvate kinase C-terminal" evidence="14">
    <location>
        <begin position="359"/>
        <end position="469"/>
    </location>
</feature>
<dbReference type="InterPro" id="IPR001697">
    <property type="entry name" value="Pyr_Knase"/>
</dbReference>
<reference evidence="15" key="1">
    <citation type="submission" date="2013-08" db="EMBL/GenBank/DDBJ databases">
        <authorList>
            <person name="Mendez C."/>
            <person name="Richter M."/>
            <person name="Ferrer M."/>
            <person name="Sanchez J."/>
        </authorList>
    </citation>
    <scope>NUCLEOTIDE SEQUENCE</scope>
</reference>
<dbReference type="SUPFAM" id="SSF52935">
    <property type="entry name" value="PK C-terminal domain-like"/>
    <property type="match status" value="1"/>
</dbReference>
<dbReference type="InterPro" id="IPR011037">
    <property type="entry name" value="Pyrv_Knase-like_insert_dom_sf"/>
</dbReference>
<comment type="pathway">
    <text evidence="1">Carbohydrate degradation; glycolysis; pyruvate from D-glyceraldehyde 3-phosphate: step 5/5.</text>
</comment>
<dbReference type="NCBIfam" id="NF004491">
    <property type="entry name" value="PRK05826.1"/>
    <property type="match status" value="1"/>
</dbReference>
<feature type="region of interest" description="Disordered" evidence="12">
    <location>
        <begin position="471"/>
        <end position="503"/>
    </location>
</feature>
<evidence type="ECO:0000256" key="3">
    <source>
        <dbReference type="ARBA" id="ARBA00012142"/>
    </source>
</evidence>
<dbReference type="Pfam" id="PF00224">
    <property type="entry name" value="PK"/>
    <property type="match status" value="1"/>
</dbReference>
<keyword evidence="8" id="KW-0067">ATP-binding</keyword>
<dbReference type="InterPro" id="IPR015793">
    <property type="entry name" value="Pyrv_Knase_brl"/>
</dbReference>
<reference evidence="15" key="2">
    <citation type="journal article" date="2014" name="ISME J.">
        <title>Microbial stratification in low pH oxic and suboxic macroscopic growths along an acid mine drainage.</title>
        <authorList>
            <person name="Mendez-Garcia C."/>
            <person name="Mesa V."/>
            <person name="Sprenger R.R."/>
            <person name="Richter M."/>
            <person name="Diez M.S."/>
            <person name="Solano J."/>
            <person name="Bargiela R."/>
            <person name="Golyshina O.V."/>
            <person name="Manteca A."/>
            <person name="Ramos J.L."/>
            <person name="Gallego J.R."/>
            <person name="Llorente I."/>
            <person name="Martins Dos Santos V.A."/>
            <person name="Jensen O.N."/>
            <person name="Pelaez A.I."/>
            <person name="Sanchez J."/>
            <person name="Ferrer M."/>
        </authorList>
    </citation>
    <scope>NUCLEOTIDE SEQUENCE</scope>
</reference>
<dbReference type="GO" id="GO:0030955">
    <property type="term" value="F:potassium ion binding"/>
    <property type="evidence" value="ECO:0007669"/>
    <property type="project" value="InterPro"/>
</dbReference>
<evidence type="ECO:0000256" key="6">
    <source>
        <dbReference type="ARBA" id="ARBA00022741"/>
    </source>
</evidence>
<organism evidence="15">
    <name type="scientific">mine drainage metagenome</name>
    <dbReference type="NCBI Taxonomy" id="410659"/>
    <lineage>
        <taxon>unclassified sequences</taxon>
        <taxon>metagenomes</taxon>
        <taxon>ecological metagenomes</taxon>
    </lineage>
</organism>
<keyword evidence="9" id="KW-0460">Magnesium</keyword>
<evidence type="ECO:0000259" key="14">
    <source>
        <dbReference type="Pfam" id="PF02887"/>
    </source>
</evidence>
<gene>
    <name evidence="15" type="ORF">B1B_19521</name>
</gene>
<dbReference type="GO" id="GO:0000287">
    <property type="term" value="F:magnesium ion binding"/>
    <property type="evidence" value="ECO:0007669"/>
    <property type="project" value="InterPro"/>
</dbReference>
<dbReference type="GO" id="GO:0005524">
    <property type="term" value="F:ATP binding"/>
    <property type="evidence" value="ECO:0007669"/>
    <property type="project" value="UniProtKB-KW"/>
</dbReference>
<dbReference type="NCBIfam" id="TIGR01064">
    <property type="entry name" value="pyruv_kin"/>
    <property type="match status" value="1"/>
</dbReference>
<keyword evidence="6" id="KW-0547">Nucleotide-binding</keyword>
<evidence type="ECO:0000256" key="10">
    <source>
        <dbReference type="ARBA" id="ARBA00023152"/>
    </source>
</evidence>
<evidence type="ECO:0000256" key="7">
    <source>
        <dbReference type="ARBA" id="ARBA00022777"/>
    </source>
</evidence>
<comment type="caution">
    <text evidence="15">The sequence shown here is derived from an EMBL/GenBank/DDBJ whole genome shotgun (WGS) entry which is preliminary data.</text>
</comment>
<keyword evidence="10" id="KW-0324">Glycolysis</keyword>
<name>T0XV05_9ZZZZ</name>
<keyword evidence="11 15" id="KW-0670">Pyruvate</keyword>
<dbReference type="Gene3D" id="3.20.20.60">
    <property type="entry name" value="Phosphoenolpyruvate-binding domains"/>
    <property type="match status" value="1"/>
</dbReference>
<dbReference type="SUPFAM" id="SSF50800">
    <property type="entry name" value="PK beta-barrel domain-like"/>
    <property type="match status" value="1"/>
</dbReference>
<dbReference type="InterPro" id="IPR018209">
    <property type="entry name" value="Pyrv_Knase_AS"/>
</dbReference>
<dbReference type="GO" id="GO:0004743">
    <property type="term" value="F:pyruvate kinase activity"/>
    <property type="evidence" value="ECO:0007669"/>
    <property type="project" value="UniProtKB-EC"/>
</dbReference>
<dbReference type="AlphaFoldDB" id="T0XV05"/>
<dbReference type="Gene3D" id="3.40.1380.20">
    <property type="entry name" value="Pyruvate kinase, C-terminal domain"/>
    <property type="match status" value="1"/>
</dbReference>
<dbReference type="GO" id="GO:0016301">
    <property type="term" value="F:kinase activity"/>
    <property type="evidence" value="ECO:0007669"/>
    <property type="project" value="UniProtKB-KW"/>
</dbReference>
<dbReference type="SUPFAM" id="SSF51621">
    <property type="entry name" value="Phosphoenolpyruvate/pyruvate domain"/>
    <property type="match status" value="1"/>
</dbReference>
<dbReference type="InterPro" id="IPR015813">
    <property type="entry name" value="Pyrv/PenolPyrv_kinase-like_dom"/>
</dbReference>
<comment type="similarity">
    <text evidence="2">Belongs to the pyruvate kinase family.</text>
</comment>